<dbReference type="GO" id="GO:0006412">
    <property type="term" value="P:translation"/>
    <property type="evidence" value="ECO:0007669"/>
    <property type="project" value="InterPro"/>
</dbReference>
<reference evidence="6" key="1">
    <citation type="submission" date="2023-07" db="EMBL/GenBank/DDBJ databases">
        <title>A draft genome of Kazachstania heterogenica Y-27499.</title>
        <authorList>
            <person name="Donic C."/>
            <person name="Kralova J.S."/>
            <person name="Fidel L."/>
            <person name="Ben-Dor S."/>
            <person name="Jung S."/>
        </authorList>
    </citation>
    <scope>NUCLEOTIDE SEQUENCE [LARGE SCALE GENOMIC DNA]</scope>
    <source>
        <strain evidence="6">Y27499</strain>
    </source>
</reference>
<evidence type="ECO:0000256" key="2">
    <source>
        <dbReference type="ARBA" id="ARBA00022980"/>
    </source>
</evidence>
<dbReference type="InterPro" id="IPR001063">
    <property type="entry name" value="Ribosomal_uL22"/>
</dbReference>
<dbReference type="Proteomes" id="UP001306508">
    <property type="component" value="Unassembled WGS sequence"/>
</dbReference>
<evidence type="ECO:0000256" key="4">
    <source>
        <dbReference type="RuleBase" id="RU004005"/>
    </source>
</evidence>
<evidence type="ECO:0000256" key="3">
    <source>
        <dbReference type="ARBA" id="ARBA00023274"/>
    </source>
</evidence>
<dbReference type="Gene3D" id="3.90.470.10">
    <property type="entry name" value="Ribosomal protein L22/L17"/>
    <property type="match status" value="1"/>
</dbReference>
<dbReference type="SUPFAM" id="SSF54843">
    <property type="entry name" value="Ribosomal protein L22"/>
    <property type="match status" value="1"/>
</dbReference>
<dbReference type="EMBL" id="JAWIZZ010000040">
    <property type="protein sequence ID" value="KAK5780647.1"/>
    <property type="molecule type" value="Genomic_DNA"/>
</dbReference>
<evidence type="ECO:0000256" key="1">
    <source>
        <dbReference type="ARBA" id="ARBA00009451"/>
    </source>
</evidence>
<evidence type="ECO:0000313" key="5">
    <source>
        <dbReference type="EMBL" id="KAK5780647.1"/>
    </source>
</evidence>
<dbReference type="GO" id="GO:0003735">
    <property type="term" value="F:structural constituent of ribosome"/>
    <property type="evidence" value="ECO:0007669"/>
    <property type="project" value="InterPro"/>
</dbReference>
<keyword evidence="2 4" id="KW-0689">Ribosomal protein</keyword>
<dbReference type="InterPro" id="IPR047867">
    <property type="entry name" value="Ribosomal_uL22_bac/org-type"/>
</dbReference>
<name>A0AAN8A7E9_9SACH</name>
<protein>
    <recommendedName>
        <fullName evidence="7">Ribosomal protein L22</fullName>
    </recommendedName>
</protein>
<dbReference type="PANTHER" id="PTHR13501">
    <property type="entry name" value="CHLOROPLAST 50S RIBOSOMAL PROTEIN L22-RELATED"/>
    <property type="match status" value="1"/>
</dbReference>
<gene>
    <name evidence="5" type="ORF">RI543_001769</name>
</gene>
<dbReference type="Pfam" id="PF00237">
    <property type="entry name" value="Ribosomal_L22"/>
    <property type="match status" value="1"/>
</dbReference>
<proteinExistence type="inferred from homology"/>
<dbReference type="FunFam" id="3.90.470.10:FF:000022">
    <property type="entry name" value="Mitochondrial ribosomal protein"/>
    <property type="match status" value="1"/>
</dbReference>
<evidence type="ECO:0008006" key="7">
    <source>
        <dbReference type="Google" id="ProtNLM"/>
    </source>
</evidence>
<dbReference type="PANTHER" id="PTHR13501:SF8">
    <property type="entry name" value="LARGE RIBOSOMAL SUBUNIT PROTEIN UL22M"/>
    <property type="match status" value="1"/>
</dbReference>
<keyword evidence="6" id="KW-1185">Reference proteome</keyword>
<comment type="similarity">
    <text evidence="1 4">Belongs to the universal ribosomal protein uL22 family.</text>
</comment>
<dbReference type="CDD" id="cd00336">
    <property type="entry name" value="Ribosomal_L22"/>
    <property type="match status" value="1"/>
</dbReference>
<dbReference type="GO" id="GO:0005762">
    <property type="term" value="C:mitochondrial large ribosomal subunit"/>
    <property type="evidence" value="ECO:0007669"/>
    <property type="project" value="TreeGrafter"/>
</dbReference>
<dbReference type="InterPro" id="IPR036394">
    <property type="entry name" value="Ribosomal_uL22_sf"/>
</dbReference>
<dbReference type="AlphaFoldDB" id="A0AAN8A7E9"/>
<keyword evidence="3 4" id="KW-0687">Ribonucleoprotein</keyword>
<organism evidence="5 6">
    <name type="scientific">Arxiozyma heterogenica</name>
    <dbReference type="NCBI Taxonomy" id="278026"/>
    <lineage>
        <taxon>Eukaryota</taxon>
        <taxon>Fungi</taxon>
        <taxon>Dikarya</taxon>
        <taxon>Ascomycota</taxon>
        <taxon>Saccharomycotina</taxon>
        <taxon>Saccharomycetes</taxon>
        <taxon>Saccharomycetales</taxon>
        <taxon>Saccharomycetaceae</taxon>
        <taxon>Arxiozyma</taxon>
    </lineage>
</organism>
<comment type="caution">
    <text evidence="5">The sequence shown here is derived from an EMBL/GenBank/DDBJ whole genome shotgun (WGS) entry which is preliminary data.</text>
</comment>
<sequence>MMIPRYINQISRKVVTSRLFQTSARINNEGSLFGSLISNTVDKDKPTGDRVLDNISDRLEMSMEDEGEETENTLKKTLTPERDKQLQDFIKSQRPYERPAKDILLSPLKRQIYELNCRKNGGFYRRDTIVKLPETNEKYKLHLTREEIEALEPSIYLQSYRIKSTMKKTTKFLRMFQGMDLKKGITQCHFSKKALGKEVGDLLERGIEDAKTLGLDANDLYIAEIWTGSDGAWMKRIDIKGRGRMGIIKHRYIHVKCILKSKQITLKRLEYEKQLKQGKKKPWVQLANEPIRGVMGGAYRW</sequence>
<accession>A0AAN8A7E9</accession>
<evidence type="ECO:0000313" key="6">
    <source>
        <dbReference type="Proteomes" id="UP001306508"/>
    </source>
</evidence>